<comment type="caution">
    <text evidence="1">The sequence shown here is derived from an EMBL/GenBank/DDBJ whole genome shotgun (WGS) entry which is preliminary data.</text>
</comment>
<accession>A0A7Y6NGZ9</accession>
<dbReference type="GeneID" id="57347025"/>
<proteinExistence type="predicted"/>
<dbReference type="Proteomes" id="UP000566985">
    <property type="component" value="Unassembled WGS sequence"/>
</dbReference>
<gene>
    <name evidence="1" type="ORF">HU668_18005</name>
</gene>
<evidence type="ECO:0000313" key="1">
    <source>
        <dbReference type="EMBL" id="NUY98352.1"/>
    </source>
</evidence>
<sequence>MQPYKMCQILLMLDEPDHVDAYTNVWALAVREALSAGSLIASVQMDYLGMMHDQRFGSAHF</sequence>
<dbReference type="EMBL" id="JABWPM010000025">
    <property type="protein sequence ID" value="NUY98352.1"/>
    <property type="molecule type" value="Genomic_DNA"/>
</dbReference>
<reference evidence="1 2" key="1">
    <citation type="submission" date="2020-05" db="EMBL/GenBank/DDBJ databases">
        <title>Whole Genome Sequences of Enterobacteriales Associated with the International Space Station.</title>
        <authorList>
            <person name="Bharadwaj A."/>
            <person name="Daudu R."/>
            <person name="Singh N."/>
            <person name="Wood J."/>
            <person name="Debieu M."/>
            <person name="Mason C."/>
            <person name="Wang C."/>
            <person name="Venkateswaran K."/>
        </authorList>
    </citation>
    <scope>NUCLEOTIDE SEQUENCE [LARGE SCALE GENOMIC DNA]</scope>
    <source>
        <strain evidence="1 2">IF5SW-B1</strain>
    </source>
</reference>
<evidence type="ECO:0000313" key="2">
    <source>
        <dbReference type="Proteomes" id="UP000566985"/>
    </source>
</evidence>
<name>A0A7Y6NGZ9_9GAMM</name>
<protein>
    <submittedName>
        <fullName evidence="1">Uncharacterized protein</fullName>
    </submittedName>
</protein>
<organism evidence="1 2">
    <name type="scientific">Pantoea brenneri</name>
    <dbReference type="NCBI Taxonomy" id="472694"/>
    <lineage>
        <taxon>Bacteria</taxon>
        <taxon>Pseudomonadati</taxon>
        <taxon>Pseudomonadota</taxon>
        <taxon>Gammaproteobacteria</taxon>
        <taxon>Enterobacterales</taxon>
        <taxon>Erwiniaceae</taxon>
        <taxon>Pantoea</taxon>
    </lineage>
</organism>
<dbReference type="RefSeq" id="WP_069729462.1">
    <property type="nucleotide sequence ID" value="NZ_JABWPE010000025.1"/>
</dbReference>
<dbReference type="AlphaFoldDB" id="A0A7Y6NGZ9"/>